<evidence type="ECO:0000313" key="3">
    <source>
        <dbReference type="EMBL" id="KJH49455.1"/>
    </source>
</evidence>
<accession>A0A0D8XY79</accession>
<feature type="transmembrane region" description="Helical" evidence="2">
    <location>
        <begin position="76"/>
        <end position="100"/>
    </location>
</feature>
<evidence type="ECO:0000256" key="2">
    <source>
        <dbReference type="SAM" id="Phobius"/>
    </source>
</evidence>
<organism evidence="3 4">
    <name type="scientific">Dictyocaulus viviparus</name>
    <name type="common">Bovine lungworm</name>
    <dbReference type="NCBI Taxonomy" id="29172"/>
    <lineage>
        <taxon>Eukaryota</taxon>
        <taxon>Metazoa</taxon>
        <taxon>Ecdysozoa</taxon>
        <taxon>Nematoda</taxon>
        <taxon>Chromadorea</taxon>
        <taxon>Rhabditida</taxon>
        <taxon>Rhabditina</taxon>
        <taxon>Rhabditomorpha</taxon>
        <taxon>Strongyloidea</taxon>
        <taxon>Metastrongylidae</taxon>
        <taxon>Dictyocaulus</taxon>
    </lineage>
</organism>
<dbReference type="Proteomes" id="UP000053766">
    <property type="component" value="Unassembled WGS sequence"/>
</dbReference>
<dbReference type="AlphaFoldDB" id="A0A0D8XY79"/>
<dbReference type="EMBL" id="KN716234">
    <property type="protein sequence ID" value="KJH49455.1"/>
    <property type="molecule type" value="Genomic_DNA"/>
</dbReference>
<keyword evidence="2" id="KW-0472">Membrane</keyword>
<keyword evidence="2" id="KW-0812">Transmembrane</keyword>
<reference evidence="3 4" key="1">
    <citation type="submission" date="2013-11" db="EMBL/GenBank/DDBJ databases">
        <title>Draft genome of the bovine lungworm Dictyocaulus viviparus.</title>
        <authorList>
            <person name="Mitreva M."/>
        </authorList>
    </citation>
    <scope>NUCLEOTIDE SEQUENCE [LARGE SCALE GENOMIC DNA]</scope>
    <source>
        <strain evidence="3 4">HannoverDv2000</strain>
    </source>
</reference>
<keyword evidence="4" id="KW-1185">Reference proteome</keyword>
<feature type="region of interest" description="Disordered" evidence="1">
    <location>
        <begin position="195"/>
        <end position="222"/>
    </location>
</feature>
<feature type="compositionally biased region" description="Basic residues" evidence="1">
    <location>
        <begin position="1"/>
        <end position="11"/>
    </location>
</feature>
<feature type="region of interest" description="Disordered" evidence="1">
    <location>
        <begin position="1"/>
        <end position="24"/>
    </location>
</feature>
<keyword evidence="2" id="KW-1133">Transmembrane helix</keyword>
<evidence type="ECO:0000256" key="1">
    <source>
        <dbReference type="SAM" id="MobiDB-lite"/>
    </source>
</evidence>
<evidence type="ECO:0000313" key="4">
    <source>
        <dbReference type="Proteomes" id="UP000053766"/>
    </source>
</evidence>
<name>A0A0D8XY79_DICVI</name>
<reference evidence="4" key="2">
    <citation type="journal article" date="2016" name="Sci. Rep.">
        <title>Dictyocaulus viviparus genome, variome and transcriptome elucidate lungworm biology and support future intervention.</title>
        <authorList>
            <person name="McNulty S.N."/>
            <person name="Strube C."/>
            <person name="Rosa B.A."/>
            <person name="Martin J.C."/>
            <person name="Tyagi R."/>
            <person name="Choi Y.J."/>
            <person name="Wang Q."/>
            <person name="Hallsworth Pepin K."/>
            <person name="Zhang X."/>
            <person name="Ozersky P."/>
            <person name="Wilson R.K."/>
            <person name="Sternberg P.W."/>
            <person name="Gasser R.B."/>
            <person name="Mitreva M."/>
        </authorList>
    </citation>
    <scope>NUCLEOTIDE SEQUENCE [LARGE SCALE GENOMIC DNA]</scope>
    <source>
        <strain evidence="4">HannoverDv2000</strain>
    </source>
</reference>
<proteinExistence type="predicted"/>
<dbReference type="OrthoDB" id="5828753at2759"/>
<feature type="transmembrane region" description="Helical" evidence="2">
    <location>
        <begin position="112"/>
        <end position="140"/>
    </location>
</feature>
<sequence>MARTSSNKKQKAREQSEDAPVDTPCGRPFCVSRTSSHDSVSHGLCSDQHSSSEEIERLCQSLNEAMNEPPMNMFSALIYEILQALVTLWMCIFSFFYTYAWRQEKKKFLMSVFVVIPSVVIVGGFVSGLLIMLVILGKIYSGLTALKRKISRENEPETDDWRNHSYSLRMASLRADELLKRSLCRRHSSAQAMSHLNQQLSRRSSQNSRDSQSGGSDQHTEH</sequence>
<protein>
    <submittedName>
        <fullName evidence="3">Uncharacterized protein</fullName>
    </submittedName>
</protein>
<gene>
    <name evidence="3" type="ORF">DICVIV_04392</name>
</gene>